<accession>A0AAW7AK97</accession>
<dbReference type="InterPro" id="IPR005094">
    <property type="entry name" value="Endonuclease_MobA/VirD2"/>
</dbReference>
<dbReference type="RefSeq" id="WP_285324557.1">
    <property type="nucleotide sequence ID" value="NZ_JARGCK010000036.1"/>
</dbReference>
<feature type="compositionally biased region" description="Basic and acidic residues" evidence="1">
    <location>
        <begin position="240"/>
        <end position="304"/>
    </location>
</feature>
<name>A0AAW7AK97_9STAP</name>
<gene>
    <name evidence="3" type="ORF">P1A27_14930</name>
</gene>
<protein>
    <submittedName>
        <fullName evidence="3">Relaxase/mobilization nuclease domain-containing protein</fullName>
    </submittedName>
</protein>
<evidence type="ECO:0000259" key="2">
    <source>
        <dbReference type="Pfam" id="PF03432"/>
    </source>
</evidence>
<dbReference type="Proteomes" id="UP001174037">
    <property type="component" value="Unassembled WGS sequence"/>
</dbReference>
<organism evidence="3 4">
    <name type="scientific">Staphylococcus equorum</name>
    <dbReference type="NCBI Taxonomy" id="246432"/>
    <lineage>
        <taxon>Bacteria</taxon>
        <taxon>Bacillati</taxon>
        <taxon>Bacillota</taxon>
        <taxon>Bacilli</taxon>
        <taxon>Bacillales</taxon>
        <taxon>Staphylococcaceae</taxon>
        <taxon>Staphylococcus</taxon>
    </lineage>
</organism>
<sequence length="321" mass="37558">MATTKISSTKSTSRAINYAEKRAEEKSALNCDIDYAKSSFKATRELYGKTNGNQGHVIIQSFKPDEVTPEQCNQLGLELAEKIAPNHQVAVYTHNDTDHVHNHIVINSVDLETGKKFYNNKQALKDIRQANDEISKTHNLSIPDKQAQIRYTQAEQNIMDKSEDVKASWKNQIRIAIEDTKEQATDFDEFNELLKPKGVEIARVTDKTITYKHIKEDKKVRGSKLGEDYNKEELDDGFRLEKQRRNRQSEQEIRPNIKATKADWDEFREENERRERERREQERRENERINAENERLRKQREQESRTTQSVNKKARGIDLEL</sequence>
<evidence type="ECO:0000256" key="1">
    <source>
        <dbReference type="SAM" id="MobiDB-lite"/>
    </source>
</evidence>
<comment type="caution">
    <text evidence="3">The sequence shown here is derived from an EMBL/GenBank/DDBJ whole genome shotgun (WGS) entry which is preliminary data.</text>
</comment>
<proteinExistence type="predicted"/>
<evidence type="ECO:0000313" key="3">
    <source>
        <dbReference type="EMBL" id="MDK9867218.1"/>
    </source>
</evidence>
<evidence type="ECO:0000313" key="4">
    <source>
        <dbReference type="Proteomes" id="UP001174037"/>
    </source>
</evidence>
<dbReference type="AlphaFoldDB" id="A0AAW7AK97"/>
<feature type="domain" description="MobA/VirD2-like nuclease" evidence="2">
    <location>
        <begin position="21"/>
        <end position="140"/>
    </location>
</feature>
<reference evidence="3" key="1">
    <citation type="journal article" date="2023" name="Int. J. Mol. Sci.">
        <title>Antibiotic Resistance/Susceptibility Profiles of Staphylococcus equorum Strains from Cheese, and Genome Analysis for Antibiotic Resistance Genes.</title>
        <authorList>
            <person name="Vazquez L."/>
            <person name="Srednik M.E."/>
            <person name="Rodriguez J."/>
            <person name="Florez A.B."/>
            <person name="Mayo B."/>
        </authorList>
    </citation>
    <scope>NUCLEOTIDE SEQUENCE</scope>
    <source>
        <strain evidence="3">5A3I</strain>
    </source>
</reference>
<reference evidence="3" key="2">
    <citation type="submission" date="2023-03" db="EMBL/GenBank/DDBJ databases">
        <authorList>
            <person name="Vazquez L."/>
            <person name="Rodriguez J."/>
            <person name="Mayo B."/>
            <person name="Florez A.B."/>
        </authorList>
    </citation>
    <scope>NUCLEOTIDE SEQUENCE</scope>
    <source>
        <strain evidence="3">5A3I</strain>
    </source>
</reference>
<dbReference type="EMBL" id="JARGCK010000036">
    <property type="protein sequence ID" value="MDK9867218.1"/>
    <property type="molecule type" value="Genomic_DNA"/>
</dbReference>
<feature type="region of interest" description="Disordered" evidence="1">
    <location>
        <begin position="240"/>
        <end position="321"/>
    </location>
</feature>
<dbReference type="Pfam" id="PF03432">
    <property type="entry name" value="Relaxase"/>
    <property type="match status" value="1"/>
</dbReference>